<evidence type="ECO:0000313" key="3">
    <source>
        <dbReference type="EMBL" id="OHA17917.1"/>
    </source>
</evidence>
<protein>
    <submittedName>
        <fullName evidence="3">Uncharacterized protein</fullName>
    </submittedName>
</protein>
<gene>
    <name evidence="3" type="ORF">A2664_01000</name>
</gene>
<organism evidence="3 4">
    <name type="scientific">Candidatus Taylorbacteria bacterium RIFCSPHIGHO2_01_FULL_46_22b</name>
    <dbReference type="NCBI Taxonomy" id="1802301"/>
    <lineage>
        <taxon>Bacteria</taxon>
        <taxon>Candidatus Tayloriibacteriota</taxon>
    </lineage>
</organism>
<evidence type="ECO:0000256" key="1">
    <source>
        <dbReference type="SAM" id="MobiDB-lite"/>
    </source>
</evidence>
<name>A0A1G2M231_9BACT</name>
<sequence length="343" mass="38477">MKAILLSALVLVAGTLVVSAQQVRVASMPNLTSLPLGSREVLSAQVEKECTKFFVGVSLPNTEDYYLGHQFPYDVSQGPLCDAIKRAMVEVIDYNLRSTDPRTNAEIAFLIVGANVALNSPFYTDKRLESFPLVWDSQGKFVPSPELGKTLTRWPLVKWVPVSNVLTNVEQVEYILRDPKRPLTQPPNKSRNSANGMDPGSVIHESTKTNGHLYLDLDFIDPDMIRSNGWGGVVRFYYHWDIYNPYSKTFEDYDVLTGQKVRSTFTTLEIKLVNGQPQVIISGFPGTKVALETTPDLKVWTERAQITLDEDGTGTYPLPSYEPTRPEPLPAEFFRTRYLIPGL</sequence>
<dbReference type="STRING" id="1802301.A2664_01000"/>
<accession>A0A1G2M231</accession>
<feature type="chain" id="PRO_5009583603" evidence="2">
    <location>
        <begin position="21"/>
        <end position="343"/>
    </location>
</feature>
<evidence type="ECO:0000256" key="2">
    <source>
        <dbReference type="SAM" id="SignalP"/>
    </source>
</evidence>
<dbReference type="Proteomes" id="UP000178873">
    <property type="component" value="Unassembled WGS sequence"/>
</dbReference>
<feature type="signal peptide" evidence="2">
    <location>
        <begin position="1"/>
        <end position="20"/>
    </location>
</feature>
<dbReference type="AlphaFoldDB" id="A0A1G2M231"/>
<keyword evidence="2" id="KW-0732">Signal</keyword>
<feature type="compositionally biased region" description="Polar residues" evidence="1">
    <location>
        <begin position="186"/>
        <end position="195"/>
    </location>
</feature>
<feature type="region of interest" description="Disordered" evidence="1">
    <location>
        <begin position="180"/>
        <end position="202"/>
    </location>
</feature>
<proteinExistence type="predicted"/>
<dbReference type="EMBL" id="MHRF01000010">
    <property type="protein sequence ID" value="OHA17917.1"/>
    <property type="molecule type" value="Genomic_DNA"/>
</dbReference>
<evidence type="ECO:0000313" key="4">
    <source>
        <dbReference type="Proteomes" id="UP000178873"/>
    </source>
</evidence>
<comment type="caution">
    <text evidence="3">The sequence shown here is derived from an EMBL/GenBank/DDBJ whole genome shotgun (WGS) entry which is preliminary data.</text>
</comment>
<reference evidence="3 4" key="1">
    <citation type="journal article" date="2016" name="Nat. Commun.">
        <title>Thousands of microbial genomes shed light on interconnected biogeochemical processes in an aquifer system.</title>
        <authorList>
            <person name="Anantharaman K."/>
            <person name="Brown C.T."/>
            <person name="Hug L.A."/>
            <person name="Sharon I."/>
            <person name="Castelle C.J."/>
            <person name="Probst A.J."/>
            <person name="Thomas B.C."/>
            <person name="Singh A."/>
            <person name="Wilkins M.J."/>
            <person name="Karaoz U."/>
            <person name="Brodie E.L."/>
            <person name="Williams K.H."/>
            <person name="Hubbard S.S."/>
            <person name="Banfield J.F."/>
        </authorList>
    </citation>
    <scope>NUCLEOTIDE SEQUENCE [LARGE SCALE GENOMIC DNA]</scope>
</reference>